<evidence type="ECO:0000256" key="1">
    <source>
        <dbReference type="HAMAP-Rule" id="MF_01375"/>
    </source>
</evidence>
<dbReference type="HAMAP" id="MF_01375">
    <property type="entry name" value="PhnX"/>
    <property type="match status" value="1"/>
</dbReference>
<name>A0A173VWI7_PARDI</name>
<dbReference type="EC" id="3.11.1.1" evidence="1"/>
<dbReference type="SUPFAM" id="SSF56784">
    <property type="entry name" value="HAD-like"/>
    <property type="match status" value="1"/>
</dbReference>
<dbReference type="EMBL" id="WKNE01000029">
    <property type="protein sequence ID" value="MRZ57114.1"/>
    <property type="molecule type" value="Genomic_DNA"/>
</dbReference>
<reference evidence="3 5" key="2">
    <citation type="journal article" date="2019" name="Nat. Med.">
        <title>A library of human gut bacterial isolates paired with longitudinal multiomics data enables mechanistic microbiome research.</title>
        <authorList>
            <person name="Poyet M."/>
            <person name="Groussin M."/>
            <person name="Gibbons S.M."/>
            <person name="Avila-Pacheco J."/>
            <person name="Jiang X."/>
            <person name="Kearney S.M."/>
            <person name="Perrotta A.R."/>
            <person name="Berdy B."/>
            <person name="Zhao S."/>
            <person name="Lieberman T.D."/>
            <person name="Swanson P.K."/>
            <person name="Smith M."/>
            <person name="Roesemann S."/>
            <person name="Alexander J.E."/>
            <person name="Rich S.A."/>
            <person name="Livny J."/>
            <person name="Vlamakis H."/>
            <person name="Clish C."/>
            <person name="Bullock K."/>
            <person name="Deik A."/>
            <person name="Scott J."/>
            <person name="Pierce K.A."/>
            <person name="Xavier R.J."/>
            <person name="Alm E.J."/>
        </authorList>
    </citation>
    <scope>NUCLEOTIDE SEQUENCE [LARGE SCALE GENOMIC DNA]</scope>
    <source>
        <strain evidence="3 5">BIOML-A2</strain>
    </source>
</reference>
<dbReference type="GO" id="GO:0008967">
    <property type="term" value="F:phosphoglycolate phosphatase activity"/>
    <property type="evidence" value="ECO:0007669"/>
    <property type="project" value="TreeGrafter"/>
</dbReference>
<sequence>MKKISGVIMDWAGTAVDYGCFAPLNAFLKVFSEEKGIDITYRQAREPMGLLKIDHIKAILSMPEVNEKFRALYKRDWNKGDVDEMYASFEKHLFASLKDFTTPIPGVLETMAMLREQGIKIGSTTGYTAKMMEIVRPGAEAKGYRVDNLVTPNEVPAGRPAPYMIYKNMIDLAIPSVDQVVKVGDTIADIKEGVNAKVWSVGIVTGSNEMGVSEEEYNSRPAEEWESLKKEVRERMLAAGAHFVLDTIAELPACIEKINNRDQA</sequence>
<dbReference type="GO" id="GO:0006281">
    <property type="term" value="P:DNA repair"/>
    <property type="evidence" value="ECO:0007669"/>
    <property type="project" value="TreeGrafter"/>
</dbReference>
<dbReference type="SFLD" id="SFLDS00003">
    <property type="entry name" value="Haloacid_Dehalogenase"/>
    <property type="match status" value="1"/>
</dbReference>
<dbReference type="EMBL" id="CYXP01000010">
    <property type="protein sequence ID" value="CUN31140.1"/>
    <property type="molecule type" value="Genomic_DNA"/>
</dbReference>
<comment type="catalytic activity">
    <reaction evidence="1">
        <text>phosphonoacetaldehyde + H2O = acetaldehyde + phosphate + H(+)</text>
        <dbReference type="Rhea" id="RHEA:18905"/>
        <dbReference type="ChEBI" id="CHEBI:15343"/>
        <dbReference type="ChEBI" id="CHEBI:15377"/>
        <dbReference type="ChEBI" id="CHEBI:15378"/>
        <dbReference type="ChEBI" id="CHEBI:43474"/>
        <dbReference type="ChEBI" id="CHEBI:58383"/>
        <dbReference type="EC" id="3.11.1.1"/>
    </reaction>
</comment>
<dbReference type="GO" id="GO:0050194">
    <property type="term" value="F:phosphonoacetaldehyde hydrolase activity"/>
    <property type="evidence" value="ECO:0007669"/>
    <property type="project" value="UniProtKB-UniRule"/>
</dbReference>
<dbReference type="Gene3D" id="3.40.50.1000">
    <property type="entry name" value="HAD superfamily/HAD-like"/>
    <property type="match status" value="1"/>
</dbReference>
<reference evidence="2 4" key="1">
    <citation type="submission" date="2015-09" db="EMBL/GenBank/DDBJ databases">
        <authorList>
            <consortium name="Pathogen Informatics"/>
        </authorList>
    </citation>
    <scope>NUCLEOTIDE SEQUENCE [LARGE SCALE GENOMIC DNA]</scope>
    <source>
        <strain evidence="2 4">2789STDY5608872</strain>
    </source>
</reference>
<evidence type="ECO:0000313" key="5">
    <source>
        <dbReference type="Proteomes" id="UP000432516"/>
    </source>
</evidence>
<comment type="function">
    <text evidence="1">Involved in phosphonate degradation.</text>
</comment>
<keyword evidence="1" id="KW-0460">Magnesium</keyword>
<feature type="active site" description="Nucleophile" evidence="1">
    <location>
        <position position="10"/>
    </location>
</feature>
<dbReference type="SFLD" id="SFLDG01135">
    <property type="entry name" value="C1.5.6:_HAD__Beta-PGM__Phospha"/>
    <property type="match status" value="1"/>
</dbReference>
<comment type="similarity">
    <text evidence="1">Belongs to the HAD-like hydrolase superfamily. PhnX family.</text>
</comment>
<dbReference type="NCBIfam" id="TIGR01422">
    <property type="entry name" value="phosphonatase"/>
    <property type="match status" value="1"/>
</dbReference>
<dbReference type="Pfam" id="PF00702">
    <property type="entry name" value="Hydrolase"/>
    <property type="match status" value="1"/>
</dbReference>
<dbReference type="InterPro" id="IPR023214">
    <property type="entry name" value="HAD_sf"/>
</dbReference>
<proteinExistence type="inferred from homology"/>
<evidence type="ECO:0000313" key="2">
    <source>
        <dbReference type="EMBL" id="CUN31140.1"/>
    </source>
</evidence>
<keyword evidence="1" id="KW-0479">Metal-binding</keyword>
<dbReference type="InterPro" id="IPR050155">
    <property type="entry name" value="HAD-like_hydrolase_sf"/>
</dbReference>
<keyword evidence="1 2" id="KW-0378">Hydrolase</keyword>
<protein>
    <recommendedName>
        <fullName evidence="1">Phosphonoacetaldehyde hydrolase</fullName>
        <shortName evidence="1">Phosphonatase</shortName>
        <ecNumber evidence="1">3.11.1.1</ecNumber>
    </recommendedName>
    <alternativeName>
        <fullName evidence="1">Phosphonoacetaldehyde phosphonohydrolase</fullName>
    </alternativeName>
</protein>
<evidence type="ECO:0000313" key="4">
    <source>
        <dbReference type="Proteomes" id="UP000095591"/>
    </source>
</evidence>
<accession>A0A173VWI7</accession>
<gene>
    <name evidence="1 2" type="primary">phnX</name>
    <name evidence="2" type="ORF">ERS852429_03674</name>
    <name evidence="3" type="ORF">GKD68_20715</name>
</gene>
<dbReference type="Proteomes" id="UP000432516">
    <property type="component" value="Unassembled WGS sequence"/>
</dbReference>
<comment type="subunit">
    <text evidence="1">Homodimer.</text>
</comment>
<dbReference type="PANTHER" id="PTHR43434:SF19">
    <property type="entry name" value="PHOSPHONOACETALDEHYDE HYDROLASE"/>
    <property type="match status" value="1"/>
</dbReference>
<dbReference type="RefSeq" id="WP_044545181.1">
    <property type="nucleotide sequence ID" value="NZ_CDRH01000177.1"/>
</dbReference>
<dbReference type="Gene3D" id="1.10.150.240">
    <property type="entry name" value="Putative phosphatase, domain 2"/>
    <property type="match status" value="1"/>
</dbReference>
<comment type="cofactor">
    <cofactor evidence="1">
        <name>Mg(2+)</name>
        <dbReference type="ChEBI" id="CHEBI:18420"/>
    </cofactor>
    <text evidence="1">Binds 1 Mg(2+) ion per subunit.</text>
</comment>
<dbReference type="CDD" id="cd02586">
    <property type="entry name" value="HAD_PHN"/>
    <property type="match status" value="1"/>
</dbReference>
<dbReference type="InterPro" id="IPR006323">
    <property type="entry name" value="Phosphonoacetald_hydro"/>
</dbReference>
<dbReference type="GO" id="GO:0000287">
    <property type="term" value="F:magnesium ion binding"/>
    <property type="evidence" value="ECO:0007669"/>
    <property type="project" value="UniProtKB-UniRule"/>
</dbReference>
<evidence type="ECO:0000313" key="3">
    <source>
        <dbReference type="EMBL" id="MRZ57114.1"/>
    </source>
</evidence>
<keyword evidence="1" id="KW-0704">Schiff base</keyword>
<feature type="binding site" evidence="1">
    <location>
        <position position="10"/>
    </location>
    <ligand>
        <name>Mg(2+)</name>
        <dbReference type="ChEBI" id="CHEBI:18420"/>
    </ligand>
</feature>
<feature type="active site" description="Schiff-base intermediate with substrate" evidence="1">
    <location>
        <position position="52"/>
    </location>
</feature>
<dbReference type="GO" id="GO:0005829">
    <property type="term" value="C:cytosol"/>
    <property type="evidence" value="ECO:0007669"/>
    <property type="project" value="TreeGrafter"/>
</dbReference>
<feature type="binding site" evidence="1">
    <location>
        <position position="185"/>
    </location>
    <ligand>
        <name>Mg(2+)</name>
        <dbReference type="ChEBI" id="CHEBI:18420"/>
    </ligand>
</feature>
<dbReference type="InterPro" id="IPR023198">
    <property type="entry name" value="PGP-like_dom2"/>
</dbReference>
<feature type="binding site" evidence="1">
    <location>
        <position position="12"/>
    </location>
    <ligand>
        <name>Mg(2+)</name>
        <dbReference type="ChEBI" id="CHEBI:18420"/>
    </ligand>
</feature>
<organism evidence="2 4">
    <name type="scientific">Parabacteroides distasonis</name>
    <dbReference type="NCBI Taxonomy" id="823"/>
    <lineage>
        <taxon>Bacteria</taxon>
        <taxon>Pseudomonadati</taxon>
        <taxon>Bacteroidota</taxon>
        <taxon>Bacteroidia</taxon>
        <taxon>Bacteroidales</taxon>
        <taxon>Tannerellaceae</taxon>
        <taxon>Parabacteroides</taxon>
    </lineage>
</organism>
<dbReference type="SFLD" id="SFLDG01129">
    <property type="entry name" value="C1.5:_HAD__Beta-PGM__Phosphata"/>
    <property type="match status" value="1"/>
</dbReference>
<dbReference type="Proteomes" id="UP000095591">
    <property type="component" value="Unassembled WGS sequence"/>
</dbReference>
<dbReference type="PANTHER" id="PTHR43434">
    <property type="entry name" value="PHOSPHOGLYCOLATE PHOSPHATASE"/>
    <property type="match status" value="1"/>
</dbReference>
<dbReference type="GO" id="GO:0019700">
    <property type="term" value="P:organic phosphonate catabolic process"/>
    <property type="evidence" value="ECO:0007669"/>
    <property type="project" value="InterPro"/>
</dbReference>
<dbReference type="InterPro" id="IPR036412">
    <property type="entry name" value="HAD-like_sf"/>
</dbReference>
<dbReference type="AlphaFoldDB" id="A0A173VWI7"/>